<evidence type="ECO:0000313" key="3">
    <source>
        <dbReference type="Proteomes" id="UP000614996"/>
    </source>
</evidence>
<organism evidence="2 3">
    <name type="scientific">Actinocatenispora comari</name>
    <dbReference type="NCBI Taxonomy" id="2807577"/>
    <lineage>
        <taxon>Bacteria</taxon>
        <taxon>Bacillati</taxon>
        <taxon>Actinomycetota</taxon>
        <taxon>Actinomycetes</taxon>
        <taxon>Micromonosporales</taxon>
        <taxon>Micromonosporaceae</taxon>
        <taxon>Actinocatenispora</taxon>
    </lineage>
</organism>
<evidence type="ECO:0000313" key="2">
    <source>
        <dbReference type="EMBL" id="GIL30805.1"/>
    </source>
</evidence>
<evidence type="ECO:0000256" key="1">
    <source>
        <dbReference type="SAM" id="MobiDB-lite"/>
    </source>
</evidence>
<protein>
    <submittedName>
        <fullName evidence="2">Uncharacterized protein</fullName>
    </submittedName>
</protein>
<sequence>MDDEIGPNSLNGTARYPAEAVESTPNPPPQPVPDPRQAGRSSTYSDPDKRIGSVSETSTSSGDLSADALTNRSSNTQRIGANYGYAANVLTIVRRSLDEILLPNSYVERSVRYFVEPHGFVEAKRILNDRRVLVLVSDPDRGRHDAALNALDSMGGLAIREVKREPGESVRITEIPTRSNAGWILDLRQDETVPSSLGRDLASPETRQTLEVSKSYLIVILSPRLWNECSAGGNSLQHYLRRPSALSIIQRRLNGHLPEDVIHRWLGDERIRQRLADATPTDALEWVSRILEVQAIPNSTLTLPKSLESDPNEDDFQAARVRTALEAASNWRTHLLDWYRNNEDCQTRDYLVAAAILEWHGAGDIFTAADRLSAALKGPAHNSSGQQGPGVLELIDRIGAEHNGTYLKFDKLGYREAVLDYVWADRPHLQTNLLKWMCDESLRVPEDPALSDRVVAYVLRWTLRSKDLCHLKEVAYSWSSYPELRSRAVDLFTAAALDSELGKAVRDLLLDWSKPEADVSGDLRALTAEICGGHLALVYKKMMLFRLGNLASIEDDRISQAAQHKISSLWDNVKLRSEIVSHVLRWLSSKDRTIEAGRSTFTVLMSINEQDTQIPAILSYVSTNPEQLDALARGLRVVLEYSPLEREVSLALWSWLTAATRNVEVRQIFESLAVAASAPRGPSDYDAQARIALLDTVILWLHNCPHENQAAAEQVHNTVTKRLVAFDPYRNRQDVTGASQISYQQNVVRDGQ</sequence>
<dbReference type="RefSeq" id="WP_207128394.1">
    <property type="nucleotide sequence ID" value="NZ_BOPO01000127.1"/>
</dbReference>
<dbReference type="EMBL" id="BOPO01000127">
    <property type="protein sequence ID" value="GIL30805.1"/>
    <property type="molecule type" value="Genomic_DNA"/>
</dbReference>
<dbReference type="AlphaFoldDB" id="A0A8J4EP05"/>
<accession>A0A8J4EP05</accession>
<reference evidence="3" key="1">
    <citation type="journal article" date="2021" name="Int. J. Syst. Evol. Microbiol.">
        <title>Actinocatenispora comari sp. nov., an endophytic actinomycete isolated from aerial parts of Comarum salesowianum.</title>
        <authorList>
            <person name="Oyunbileg N."/>
            <person name="Iizaka Y."/>
            <person name="Hamada M."/>
            <person name="Davaapurev B.O."/>
            <person name="Fukumoto A."/>
            <person name="Tsetseg B."/>
            <person name="Kato F."/>
            <person name="Tamura T."/>
            <person name="Batkhuu J."/>
            <person name="Anzai Y."/>
        </authorList>
    </citation>
    <scope>NUCLEOTIDE SEQUENCE [LARGE SCALE GENOMIC DNA]</scope>
    <source>
        <strain evidence="3">NUM-2625</strain>
    </source>
</reference>
<feature type="compositionally biased region" description="Pro residues" evidence="1">
    <location>
        <begin position="25"/>
        <end position="34"/>
    </location>
</feature>
<comment type="caution">
    <text evidence="2">The sequence shown here is derived from an EMBL/GenBank/DDBJ whole genome shotgun (WGS) entry which is preliminary data.</text>
</comment>
<keyword evidence="3" id="KW-1185">Reference proteome</keyword>
<proteinExistence type="predicted"/>
<gene>
    <name evidence="2" type="ORF">NUM_60590</name>
</gene>
<feature type="compositionally biased region" description="Polar residues" evidence="1">
    <location>
        <begin position="54"/>
        <end position="68"/>
    </location>
</feature>
<feature type="region of interest" description="Disordered" evidence="1">
    <location>
        <begin position="1"/>
        <end position="68"/>
    </location>
</feature>
<dbReference type="Proteomes" id="UP000614996">
    <property type="component" value="Unassembled WGS sequence"/>
</dbReference>
<name>A0A8J4EP05_9ACTN</name>